<feature type="domain" description="DUF5618" evidence="1">
    <location>
        <begin position="4"/>
        <end position="121"/>
    </location>
</feature>
<protein>
    <recommendedName>
        <fullName evidence="1">DUF5618 domain-containing protein</fullName>
    </recommendedName>
</protein>
<dbReference type="RefSeq" id="WP_090148893.1">
    <property type="nucleotide sequence ID" value="NZ_FNAN01000005.1"/>
</dbReference>
<dbReference type="Gene3D" id="1.20.120.330">
    <property type="entry name" value="Nucleotidyltransferases domain 2"/>
    <property type="match status" value="1"/>
</dbReference>
<dbReference type="OrthoDB" id="957519at2"/>
<proteinExistence type="predicted"/>
<name>A0A1G7DQS1_9BACT</name>
<sequence>MDKTVDEAKRYVNNAKELLREKAGKENGVYRDRKYVRLAGHAAYLGVLVALDGLFQVKKGTRKSVEWYQEQLRKTDRKLLDSFNAAYDTLHLAMGYDGNISADVSAVGITTAESIINWVETRTAEA</sequence>
<gene>
    <name evidence="2" type="ORF">SAMN04487996_105313</name>
</gene>
<dbReference type="InterPro" id="IPR040988">
    <property type="entry name" value="DUF5618"/>
</dbReference>
<evidence type="ECO:0000313" key="2">
    <source>
        <dbReference type="EMBL" id="SDE53823.1"/>
    </source>
</evidence>
<keyword evidence="3" id="KW-1185">Reference proteome</keyword>
<evidence type="ECO:0000313" key="3">
    <source>
        <dbReference type="Proteomes" id="UP000198748"/>
    </source>
</evidence>
<reference evidence="3" key="1">
    <citation type="submission" date="2016-10" db="EMBL/GenBank/DDBJ databases">
        <authorList>
            <person name="Varghese N."/>
            <person name="Submissions S."/>
        </authorList>
    </citation>
    <scope>NUCLEOTIDE SEQUENCE [LARGE SCALE GENOMIC DNA]</scope>
    <source>
        <strain evidence="3">DSM 25329</strain>
    </source>
</reference>
<evidence type="ECO:0000259" key="1">
    <source>
        <dbReference type="Pfam" id="PF18498"/>
    </source>
</evidence>
<dbReference type="EMBL" id="FNAN01000005">
    <property type="protein sequence ID" value="SDE53823.1"/>
    <property type="molecule type" value="Genomic_DNA"/>
</dbReference>
<dbReference type="Pfam" id="PF18498">
    <property type="entry name" value="DUF5618"/>
    <property type="match status" value="1"/>
</dbReference>
<accession>A0A1G7DQS1</accession>
<dbReference type="AlphaFoldDB" id="A0A1G7DQS1"/>
<dbReference type="Proteomes" id="UP000198748">
    <property type="component" value="Unassembled WGS sequence"/>
</dbReference>
<dbReference type="STRING" id="659014.SAMN04487996_105313"/>
<organism evidence="2 3">
    <name type="scientific">Dyadobacter soli</name>
    <dbReference type="NCBI Taxonomy" id="659014"/>
    <lineage>
        <taxon>Bacteria</taxon>
        <taxon>Pseudomonadati</taxon>
        <taxon>Bacteroidota</taxon>
        <taxon>Cytophagia</taxon>
        <taxon>Cytophagales</taxon>
        <taxon>Spirosomataceae</taxon>
        <taxon>Dyadobacter</taxon>
    </lineage>
</organism>